<dbReference type="EMBL" id="PJQY01002201">
    <property type="protein sequence ID" value="PQP95702.1"/>
    <property type="molecule type" value="Genomic_DNA"/>
</dbReference>
<evidence type="ECO:0000313" key="2">
    <source>
        <dbReference type="EMBL" id="PQP95702.1"/>
    </source>
</evidence>
<proteinExistence type="predicted"/>
<dbReference type="AlphaFoldDB" id="A0A314XNT3"/>
<accession>A0A314XNT3</accession>
<feature type="region of interest" description="Disordered" evidence="1">
    <location>
        <begin position="1"/>
        <end position="21"/>
    </location>
</feature>
<comment type="caution">
    <text evidence="2">The sequence shown here is derived from an EMBL/GenBank/DDBJ whole genome shotgun (WGS) entry which is preliminary data.</text>
</comment>
<protein>
    <submittedName>
        <fullName evidence="2">C2 domain-containing protein</fullName>
    </submittedName>
</protein>
<name>A0A314XNT3_PRUYE</name>
<feature type="region of interest" description="Disordered" evidence="1">
    <location>
        <begin position="67"/>
        <end position="97"/>
    </location>
</feature>
<evidence type="ECO:0000256" key="1">
    <source>
        <dbReference type="SAM" id="MobiDB-lite"/>
    </source>
</evidence>
<dbReference type="STRING" id="2094558.A0A314XNT3"/>
<gene>
    <name evidence="2" type="ORF">Pyn_12995</name>
</gene>
<feature type="compositionally biased region" description="Basic and acidic residues" evidence="1">
    <location>
        <begin position="67"/>
        <end position="77"/>
    </location>
</feature>
<dbReference type="Proteomes" id="UP000250321">
    <property type="component" value="Unassembled WGS sequence"/>
</dbReference>
<evidence type="ECO:0000313" key="3">
    <source>
        <dbReference type="Proteomes" id="UP000250321"/>
    </source>
</evidence>
<reference evidence="2 3" key="1">
    <citation type="submission" date="2018-02" db="EMBL/GenBank/DDBJ databases">
        <title>Draft genome of wild Prunus yedoensis var. nudiflora.</title>
        <authorList>
            <person name="Baek S."/>
            <person name="Kim J.-H."/>
            <person name="Choi K."/>
            <person name="Kim G.-B."/>
            <person name="Cho A."/>
            <person name="Jang H."/>
            <person name="Shin C.-H."/>
            <person name="Yu H.-J."/>
            <person name="Mun J.-H."/>
        </authorList>
    </citation>
    <scope>NUCLEOTIDE SEQUENCE [LARGE SCALE GENOMIC DNA]</scope>
    <source>
        <strain evidence="3">cv. Jeju island</strain>
        <tissue evidence="2">Leaf</tissue>
    </source>
</reference>
<organism evidence="2 3">
    <name type="scientific">Prunus yedoensis var. nudiflora</name>
    <dbReference type="NCBI Taxonomy" id="2094558"/>
    <lineage>
        <taxon>Eukaryota</taxon>
        <taxon>Viridiplantae</taxon>
        <taxon>Streptophyta</taxon>
        <taxon>Embryophyta</taxon>
        <taxon>Tracheophyta</taxon>
        <taxon>Spermatophyta</taxon>
        <taxon>Magnoliopsida</taxon>
        <taxon>eudicotyledons</taxon>
        <taxon>Gunneridae</taxon>
        <taxon>Pentapetalae</taxon>
        <taxon>rosids</taxon>
        <taxon>fabids</taxon>
        <taxon>Rosales</taxon>
        <taxon>Rosaceae</taxon>
        <taxon>Amygdaloideae</taxon>
        <taxon>Amygdaleae</taxon>
        <taxon>Prunus</taxon>
    </lineage>
</organism>
<keyword evidence="3" id="KW-1185">Reference proteome</keyword>
<sequence>MIPVASRDIPCGSVNDSSKPKEHVVQPVIVTAVNAEGQTEKVEHEELERPTEKVELEEVEKMHCVSPGELERPKVEEVDSPGRNGDGLCEPLKVGAS</sequence>